<evidence type="ECO:0000256" key="1">
    <source>
        <dbReference type="ARBA" id="ARBA00005206"/>
    </source>
</evidence>
<comment type="catalytic activity">
    <reaction evidence="5 7">
        <text>L-alanine + NAD(+) + H2O = pyruvate + NH4(+) + NADH + H(+)</text>
        <dbReference type="Rhea" id="RHEA:18405"/>
        <dbReference type="ChEBI" id="CHEBI:15361"/>
        <dbReference type="ChEBI" id="CHEBI:15377"/>
        <dbReference type="ChEBI" id="CHEBI:15378"/>
        <dbReference type="ChEBI" id="CHEBI:28938"/>
        <dbReference type="ChEBI" id="CHEBI:57540"/>
        <dbReference type="ChEBI" id="CHEBI:57945"/>
        <dbReference type="ChEBI" id="CHEBI:57972"/>
        <dbReference type="EC" id="1.4.1.1"/>
    </reaction>
</comment>
<evidence type="ECO:0000256" key="2">
    <source>
        <dbReference type="ARBA" id="ARBA00005689"/>
    </source>
</evidence>
<reference evidence="13 16" key="2">
    <citation type="submission" date="2019-07" db="EMBL/GenBank/DDBJ databases">
        <title>Comparative genome analysis of staphylococcus lugdunensis shows clonal complex-dependent diversity of the putative virulence factor, ess/type vii locus.</title>
        <authorList>
            <person name="Lebeurre J."/>
            <person name="Dahyot S."/>
            <person name="Diene S."/>
            <person name="Paulay A."/>
            <person name="Aubourg M."/>
            <person name="Argemi X."/>
            <person name="Giard J.-C."/>
            <person name="Tournier I."/>
            <person name="Francois P."/>
            <person name="Pestel-Caron M."/>
        </authorList>
    </citation>
    <scope>NUCLEOTIDE SEQUENCE [LARGE SCALE GENOMIC DNA]</scope>
    <source>
        <strain evidence="13 16">SL13</strain>
    </source>
</reference>
<accession>A0A292DGJ7</accession>
<feature type="binding site" evidence="9">
    <location>
        <position position="73"/>
    </location>
    <ligand>
        <name>substrate</name>
    </ligand>
</feature>
<dbReference type="SUPFAM" id="SSF52283">
    <property type="entry name" value="Formate/glycerate dehydrogenase catalytic domain-like"/>
    <property type="match status" value="1"/>
</dbReference>
<keyword evidence="3 7" id="KW-0560">Oxidoreductase</keyword>
<dbReference type="Proteomes" id="UP000293637">
    <property type="component" value="Unassembled WGS sequence"/>
</dbReference>
<dbReference type="CDD" id="cd05305">
    <property type="entry name" value="L-AlaDH"/>
    <property type="match status" value="1"/>
</dbReference>
<reference evidence="14 15" key="1">
    <citation type="journal article" date="2019" name="Sci. Transl. Med.">
        <title>Quorum sensing between bacterial species on the skin protects against epidermal injury in atopic dermatitis.</title>
        <authorList>
            <person name="Williams M.R."/>
        </authorList>
    </citation>
    <scope>NUCLEOTIDE SEQUENCE [LARGE SCALE GENOMIC DNA]</scope>
    <source>
        <strain evidence="14 15">E7</strain>
    </source>
</reference>
<dbReference type="SMART" id="SM01003">
    <property type="entry name" value="AlaDh_PNT_N"/>
    <property type="match status" value="1"/>
</dbReference>
<dbReference type="InterPro" id="IPR007886">
    <property type="entry name" value="AlaDH/PNT_N"/>
</dbReference>
<dbReference type="PANTHER" id="PTHR42795:SF1">
    <property type="entry name" value="ALANINE DEHYDROGENASE"/>
    <property type="match status" value="1"/>
</dbReference>
<dbReference type="FunFam" id="3.40.50.720:FF:000433">
    <property type="entry name" value="Alanine dehydrogenase 1"/>
    <property type="match status" value="1"/>
</dbReference>
<dbReference type="GO" id="GO:0005886">
    <property type="term" value="C:plasma membrane"/>
    <property type="evidence" value="ECO:0007669"/>
    <property type="project" value="TreeGrafter"/>
</dbReference>
<dbReference type="SUPFAM" id="SSF51735">
    <property type="entry name" value="NAD(P)-binding Rossmann-fold domains"/>
    <property type="match status" value="1"/>
</dbReference>
<dbReference type="InterPro" id="IPR008141">
    <property type="entry name" value="Ala_DH"/>
</dbReference>
<dbReference type="RefSeq" id="WP_002479452.1">
    <property type="nucleotide sequence ID" value="NZ_AP021848.1"/>
</dbReference>
<organism evidence="14 15">
    <name type="scientific">Staphylococcus lugdunensis</name>
    <dbReference type="NCBI Taxonomy" id="28035"/>
    <lineage>
        <taxon>Bacteria</taxon>
        <taxon>Bacillati</taxon>
        <taxon>Bacillota</taxon>
        <taxon>Bacilli</taxon>
        <taxon>Bacillales</taxon>
        <taxon>Staphylococcaceae</taxon>
        <taxon>Staphylococcus</taxon>
    </lineage>
</organism>
<dbReference type="Pfam" id="PF01262">
    <property type="entry name" value="AlaDh_PNT_C"/>
    <property type="match status" value="1"/>
</dbReference>
<protein>
    <recommendedName>
        <fullName evidence="7">Alanine dehydrogenase</fullName>
        <ecNumber evidence="7">1.4.1.1</ecNumber>
    </recommendedName>
</protein>
<evidence type="ECO:0000256" key="3">
    <source>
        <dbReference type="ARBA" id="ARBA00023002"/>
    </source>
</evidence>
<proteinExistence type="inferred from homology"/>
<gene>
    <name evidence="14" type="ORF">EQ812_08470</name>
    <name evidence="13" type="ORF">FO454_04820</name>
</gene>
<dbReference type="Pfam" id="PF05222">
    <property type="entry name" value="AlaDh_PNT_N"/>
    <property type="match status" value="1"/>
</dbReference>
<evidence type="ECO:0000256" key="5">
    <source>
        <dbReference type="ARBA" id="ARBA00049277"/>
    </source>
</evidence>
<evidence type="ECO:0000256" key="6">
    <source>
        <dbReference type="ARBA" id="ARBA00056662"/>
    </source>
</evidence>
<feature type="active site" description="Proton donor/acceptor" evidence="8">
    <location>
        <position position="94"/>
    </location>
</feature>
<dbReference type="EC" id="1.4.1.1" evidence="7"/>
<feature type="active site" description="Proton donor/acceptor" evidence="8">
    <location>
        <position position="271"/>
    </location>
</feature>
<feature type="binding site" evidence="10">
    <location>
        <position position="203"/>
    </location>
    <ligand>
        <name>NAD(+)</name>
        <dbReference type="ChEBI" id="CHEBI:57540"/>
    </ligand>
</feature>
<dbReference type="InterPro" id="IPR007698">
    <property type="entry name" value="AlaDH/PNT_NAD(H)-bd"/>
</dbReference>
<dbReference type="Proteomes" id="UP000325462">
    <property type="component" value="Chromosome"/>
</dbReference>
<evidence type="ECO:0000313" key="16">
    <source>
        <dbReference type="Proteomes" id="UP000325462"/>
    </source>
</evidence>
<dbReference type="PROSITE" id="PS00836">
    <property type="entry name" value="ALADH_PNT_1"/>
    <property type="match status" value="1"/>
</dbReference>
<name>A0A292DGJ7_STALU</name>
<evidence type="ECO:0000313" key="15">
    <source>
        <dbReference type="Proteomes" id="UP000293637"/>
    </source>
</evidence>
<dbReference type="GO" id="GO:0000166">
    <property type="term" value="F:nucleotide binding"/>
    <property type="evidence" value="ECO:0007669"/>
    <property type="project" value="UniProtKB-KW"/>
</dbReference>
<feature type="binding site" evidence="10">
    <location>
        <begin position="268"/>
        <end position="271"/>
    </location>
    <ligand>
        <name>NAD(+)</name>
        <dbReference type="ChEBI" id="CHEBI:57540"/>
    </ligand>
</feature>
<comment type="pathway">
    <text evidence="1 7">Amino-acid degradation; L-alanine degradation via dehydrogenase pathway; NH(3) and pyruvate from L-alanine: step 1/1.</text>
</comment>
<feature type="binding site" evidence="10">
    <location>
        <position position="131"/>
    </location>
    <ligand>
        <name>NAD(+)</name>
        <dbReference type="ChEBI" id="CHEBI:57540"/>
    </ligand>
</feature>
<sequence>MKIGIVKELKPGEGRVACTPENAEKLVKAGNQVMVEHDAGVGSGFYDDAYEAAGATIVTHEECWTADLIVKVKEPDAKEFKFFKEGQVIWGFQHLASSKETVEAMQKAGVTAIGGETIEKDGAAPLLAPMSAIAGRRSMLMGAYYLEAQHQGEGILISGIDAISGIPSGRVVIFGGGSAAVNAATIALGLQAEVTIIELKDERIEWLEQHFKDDKVTVVKSTQENLAEHIKTADVFISTILLPGQKPPKLVTRDMVKSMKTGSVLIDIAIDQGGTVEGIHPTTISDPVYVEDGVVHYAVPNQPGAVPRTSTMVLAAGNIDYLMAISQKGIDQAIKDDAVLATGVNIYRGHVTNQGLATSHDMTYEELSSVLK</sequence>
<evidence type="ECO:0000313" key="14">
    <source>
        <dbReference type="EMBL" id="TBW71830.1"/>
    </source>
</evidence>
<keyword evidence="10" id="KW-0547">Nucleotide-binding</keyword>
<dbReference type="Gene3D" id="3.40.50.720">
    <property type="entry name" value="NAD(P)-binding Rossmann-like Domain"/>
    <property type="match status" value="2"/>
</dbReference>
<dbReference type="EMBL" id="CP041722">
    <property type="protein sequence ID" value="QEX38268.1"/>
    <property type="molecule type" value="Genomic_DNA"/>
</dbReference>
<dbReference type="SMART" id="SM01002">
    <property type="entry name" value="AlaDh_PNT_C"/>
    <property type="match status" value="1"/>
</dbReference>
<feature type="binding site" evidence="10">
    <location>
        <begin position="240"/>
        <end position="241"/>
    </location>
    <ligand>
        <name>NAD(+)</name>
        <dbReference type="ChEBI" id="CHEBI:57540"/>
    </ligand>
</feature>
<feature type="domain" description="Alanine dehydrogenase/pyridine nucleotide transhydrogenase N-terminal" evidence="12">
    <location>
        <begin position="4"/>
        <end position="134"/>
    </location>
</feature>
<dbReference type="InterPro" id="IPR036291">
    <property type="entry name" value="NAD(P)-bd_dom_sf"/>
</dbReference>
<evidence type="ECO:0000256" key="10">
    <source>
        <dbReference type="PIRSR" id="PIRSR000183-3"/>
    </source>
</evidence>
<keyword evidence="16" id="KW-1185">Reference proteome</keyword>
<feature type="domain" description="Alanine dehydrogenase/pyridine nucleotide transhydrogenase NAD(H)-binding" evidence="11">
    <location>
        <begin position="146"/>
        <end position="298"/>
    </location>
</feature>
<evidence type="ECO:0000256" key="8">
    <source>
        <dbReference type="PIRSR" id="PIRSR000183-1"/>
    </source>
</evidence>
<evidence type="ECO:0000256" key="7">
    <source>
        <dbReference type="PIRNR" id="PIRNR000183"/>
    </source>
</evidence>
<dbReference type="InterPro" id="IPR008142">
    <property type="entry name" value="AlaDH/PNT_CS1"/>
</dbReference>
<feature type="binding site" evidence="9">
    <location>
        <position position="15"/>
    </location>
    <ligand>
        <name>substrate</name>
    </ligand>
</feature>
<dbReference type="PANTHER" id="PTHR42795">
    <property type="entry name" value="ALANINE DEHYDROGENASE"/>
    <property type="match status" value="1"/>
</dbReference>
<dbReference type="GeneID" id="58090528"/>
<dbReference type="EMBL" id="SCHB01000005">
    <property type="protein sequence ID" value="TBW71830.1"/>
    <property type="molecule type" value="Genomic_DNA"/>
</dbReference>
<dbReference type="UniPathway" id="UPA00527">
    <property type="reaction ID" value="UER00585"/>
</dbReference>
<evidence type="ECO:0000313" key="13">
    <source>
        <dbReference type="EMBL" id="QEX38268.1"/>
    </source>
</evidence>
<evidence type="ECO:0000256" key="4">
    <source>
        <dbReference type="ARBA" id="ARBA00023027"/>
    </source>
</evidence>
<evidence type="ECO:0000259" key="11">
    <source>
        <dbReference type="SMART" id="SM01002"/>
    </source>
</evidence>
<keyword evidence="4 7" id="KW-0520">NAD</keyword>
<dbReference type="PIRSF" id="PIRSF000183">
    <property type="entry name" value="Alanine_dh"/>
    <property type="match status" value="1"/>
</dbReference>
<evidence type="ECO:0000259" key="12">
    <source>
        <dbReference type="SMART" id="SM01003"/>
    </source>
</evidence>
<evidence type="ECO:0000256" key="9">
    <source>
        <dbReference type="PIRSR" id="PIRSR000183-2"/>
    </source>
</evidence>
<dbReference type="GO" id="GO:0000286">
    <property type="term" value="F:alanine dehydrogenase activity"/>
    <property type="evidence" value="ECO:0007669"/>
    <property type="project" value="UniProtKB-UniRule"/>
</dbReference>
<dbReference type="GO" id="GO:0042853">
    <property type="term" value="P:L-alanine catabolic process"/>
    <property type="evidence" value="ECO:0007669"/>
    <property type="project" value="UniProtKB-UniPathway"/>
</dbReference>
<feature type="binding site" evidence="10">
    <location>
        <position position="221"/>
    </location>
    <ligand>
        <name>NAD(+)</name>
        <dbReference type="ChEBI" id="CHEBI:57540"/>
    </ligand>
</feature>
<comment type="similarity">
    <text evidence="2 7">Belongs to the AlaDH/PNT family.</text>
</comment>
<comment type="function">
    <text evidence="6 7">May play a role in cell wall synthesis as L-alanine is an important constituent of the peptidoglycan layer.</text>
</comment>
<dbReference type="OMA" id="MVAANHY"/>
<dbReference type="AlphaFoldDB" id="A0A292DGJ7"/>